<dbReference type="Proteomes" id="UP000499080">
    <property type="component" value="Unassembled WGS sequence"/>
</dbReference>
<dbReference type="EMBL" id="BGPR01009791">
    <property type="protein sequence ID" value="GBN42305.1"/>
    <property type="molecule type" value="Genomic_DNA"/>
</dbReference>
<comment type="caution">
    <text evidence="1">The sequence shown here is derived from an EMBL/GenBank/DDBJ whole genome shotgun (WGS) entry which is preliminary data.</text>
</comment>
<keyword evidence="2" id="KW-1185">Reference proteome</keyword>
<name>A0A4Y2NRT3_ARAVE</name>
<evidence type="ECO:0000313" key="2">
    <source>
        <dbReference type="Proteomes" id="UP000499080"/>
    </source>
</evidence>
<feature type="non-terminal residue" evidence="1">
    <location>
        <position position="48"/>
    </location>
</feature>
<organism evidence="1 2">
    <name type="scientific">Araneus ventricosus</name>
    <name type="common">Orbweaver spider</name>
    <name type="synonym">Epeira ventricosa</name>
    <dbReference type="NCBI Taxonomy" id="182803"/>
    <lineage>
        <taxon>Eukaryota</taxon>
        <taxon>Metazoa</taxon>
        <taxon>Ecdysozoa</taxon>
        <taxon>Arthropoda</taxon>
        <taxon>Chelicerata</taxon>
        <taxon>Arachnida</taxon>
        <taxon>Araneae</taxon>
        <taxon>Araneomorphae</taxon>
        <taxon>Entelegynae</taxon>
        <taxon>Araneoidea</taxon>
        <taxon>Araneidae</taxon>
        <taxon>Araneus</taxon>
    </lineage>
</organism>
<dbReference type="AlphaFoldDB" id="A0A4Y2NRT3"/>
<gene>
    <name evidence="1" type="ORF">AVEN_242471_1</name>
</gene>
<evidence type="ECO:0000313" key="1">
    <source>
        <dbReference type="EMBL" id="GBN42305.1"/>
    </source>
</evidence>
<reference evidence="1 2" key="1">
    <citation type="journal article" date="2019" name="Sci. Rep.">
        <title>Orb-weaving spider Araneus ventricosus genome elucidates the spidroin gene catalogue.</title>
        <authorList>
            <person name="Kono N."/>
            <person name="Nakamura H."/>
            <person name="Ohtoshi R."/>
            <person name="Moran D.A.P."/>
            <person name="Shinohara A."/>
            <person name="Yoshida Y."/>
            <person name="Fujiwara M."/>
            <person name="Mori M."/>
            <person name="Tomita M."/>
            <person name="Arakawa K."/>
        </authorList>
    </citation>
    <scope>NUCLEOTIDE SEQUENCE [LARGE SCALE GENOMIC DNA]</scope>
</reference>
<protein>
    <submittedName>
        <fullName evidence="1">Uncharacterized protein</fullName>
    </submittedName>
</protein>
<proteinExistence type="predicted"/>
<accession>A0A4Y2NRT3</accession>
<sequence length="48" mass="5264">MIVVVSSFLGGCAFCSKRSSTITLGRVGLPPYANYHRVCPLYFPLITQ</sequence>